<evidence type="ECO:0000313" key="3">
    <source>
        <dbReference type="Proteomes" id="UP001204615"/>
    </source>
</evidence>
<keyword evidence="3" id="KW-1185">Reference proteome</keyword>
<feature type="chain" id="PRO_5047489922" evidence="1">
    <location>
        <begin position="20"/>
        <end position="156"/>
    </location>
</feature>
<evidence type="ECO:0000256" key="1">
    <source>
        <dbReference type="SAM" id="SignalP"/>
    </source>
</evidence>
<evidence type="ECO:0000313" key="2">
    <source>
        <dbReference type="EMBL" id="MCP1373626.1"/>
    </source>
</evidence>
<dbReference type="EMBL" id="JAMZEK010000001">
    <property type="protein sequence ID" value="MCP1373626.1"/>
    <property type="molecule type" value="Genomic_DNA"/>
</dbReference>
<comment type="caution">
    <text evidence="2">The sequence shown here is derived from an EMBL/GenBank/DDBJ whole genome shotgun (WGS) entry which is preliminary data.</text>
</comment>
<name>A0ABT1F8E8_9GAMM</name>
<dbReference type="Proteomes" id="UP001204615">
    <property type="component" value="Unassembled WGS sequence"/>
</dbReference>
<sequence>MRLAPLFSALLALPVAALAASPDQTTPLRDRMSAADFHTAGLDKLSADELAHLDAWLAAHPTTRTKMVTSNGQPVFYTDKEKRAAIETHLVGHFDGWSGHNLMTLDNGQQWKQVGSDQPACGSASAPAVKVKPSLFGGWLMYVDGCNGSVHVERVK</sequence>
<dbReference type="RefSeq" id="WP_253565383.1">
    <property type="nucleotide sequence ID" value="NZ_JAMZEK010000001.1"/>
</dbReference>
<keyword evidence="1" id="KW-0732">Signal</keyword>
<proteinExistence type="predicted"/>
<organism evidence="2 3">
    <name type="scientific">Dyella lutea</name>
    <dbReference type="NCBI Taxonomy" id="2950441"/>
    <lineage>
        <taxon>Bacteria</taxon>
        <taxon>Pseudomonadati</taxon>
        <taxon>Pseudomonadota</taxon>
        <taxon>Gammaproteobacteria</taxon>
        <taxon>Lysobacterales</taxon>
        <taxon>Rhodanobacteraceae</taxon>
        <taxon>Dyella</taxon>
    </lineage>
</organism>
<reference evidence="2 3" key="1">
    <citation type="submission" date="2022-06" db="EMBL/GenBank/DDBJ databases">
        <title>Dyella sp. Sa strain:Sa Genome sequencing.</title>
        <authorList>
            <person name="Park S."/>
        </authorList>
    </citation>
    <scope>NUCLEOTIDE SEQUENCE [LARGE SCALE GENOMIC DNA]</scope>
    <source>
        <strain evidence="2 3">Sa</strain>
    </source>
</reference>
<feature type="signal peptide" evidence="1">
    <location>
        <begin position="1"/>
        <end position="19"/>
    </location>
</feature>
<gene>
    <name evidence="2" type="ORF">NC595_06085</name>
</gene>
<accession>A0ABT1F8E8</accession>
<protein>
    <submittedName>
        <fullName evidence="2">Uncharacterized protein</fullName>
    </submittedName>
</protein>